<evidence type="ECO:0000313" key="8">
    <source>
        <dbReference type="Proteomes" id="UP000008206"/>
    </source>
</evidence>
<reference evidence="8" key="1">
    <citation type="journal article" date="2011" name="MBio">
        <title>Novel metabolic attributes of the genus Cyanothece, comprising a group of unicellular nitrogen-fixing Cyanobacteria.</title>
        <authorList>
            <person name="Bandyopadhyay A."/>
            <person name="Elvitigala T."/>
            <person name="Welsh E."/>
            <person name="Stockel J."/>
            <person name="Liberton M."/>
            <person name="Min H."/>
            <person name="Sherman L.A."/>
            <person name="Pakrasi H.B."/>
        </authorList>
    </citation>
    <scope>NUCLEOTIDE SEQUENCE [LARGE SCALE GENOMIC DNA]</scope>
    <source>
        <strain evidence="8">PCC 7822</strain>
    </source>
</reference>
<dbReference type="STRING" id="497965.Cyan7822_5073"/>
<evidence type="ECO:0000256" key="5">
    <source>
        <dbReference type="ARBA" id="ARBA00022840"/>
    </source>
</evidence>
<dbReference type="InterPro" id="IPR000719">
    <property type="entry name" value="Prot_kinase_dom"/>
</dbReference>
<dbReference type="EMBL" id="CP002198">
    <property type="protein sequence ID" value="ADN16960.1"/>
    <property type="molecule type" value="Genomic_DNA"/>
</dbReference>
<dbReference type="Gene3D" id="1.10.510.10">
    <property type="entry name" value="Transferase(Phosphotransferase) domain 1"/>
    <property type="match status" value="1"/>
</dbReference>
<dbReference type="SMART" id="SM00220">
    <property type="entry name" value="S_TKc"/>
    <property type="match status" value="1"/>
</dbReference>
<dbReference type="PROSITE" id="PS50011">
    <property type="entry name" value="PROTEIN_KINASE_DOM"/>
    <property type="match status" value="1"/>
</dbReference>
<evidence type="ECO:0000256" key="3">
    <source>
        <dbReference type="ARBA" id="ARBA00022741"/>
    </source>
</evidence>
<dbReference type="HOGENOM" id="CLU_586510_0_0_3"/>
<keyword evidence="3" id="KW-0547">Nucleotide-binding</keyword>
<dbReference type="Pfam" id="PF00069">
    <property type="entry name" value="Pkinase"/>
    <property type="match status" value="1"/>
</dbReference>
<evidence type="ECO:0000313" key="7">
    <source>
        <dbReference type="EMBL" id="ADN16960.1"/>
    </source>
</evidence>
<sequence length="440" mass="50540">MSQLLKPGDLIDSENLKSRGKVEKFLGGGTQGEVYQIDIEGKKMALKWYFPQWIQHDIRQKERLRKAIDFGAPNDRFLWPMDLAFCSGSNSYGYIMPLRESRFKGIVDLMKRQVEPTFRSLATAGFELADSYYQLHSKGLCYRDIAFGNVFFDPDSGEIRICDNDNVDVNGTPGAVDGTPRFMAPEIVRGEAAPTTQTDLFSLAILLFYMLFVHHPLEGAREQAIHCFDFLAMQKLYGIEPIFIFDPDDTSNRPVAGVQDNPIAFWSIYPQFLKDIFIKAFTDGIRDPEQGRVRESEWRNAMIRLRDSIFYCPYCGAENFYDVEALKHNKRLNYCWSCDEDLLIPPRIRIGRNVVILNYDTQLFAHHVDQQRCYDFLNPVAEVNRHPRNPHLWGLKNLSEQCWTVTMADKTVQQVKPGFSVSLAMGTKINFGSTYGEIRA</sequence>
<keyword evidence="8" id="KW-1185">Reference proteome</keyword>
<keyword evidence="2" id="KW-0808">Transferase</keyword>
<dbReference type="PANTHER" id="PTHR24345:SF91">
    <property type="entry name" value="SERINE_THREONINE-PROTEIN KINASE PLK4"/>
    <property type="match status" value="1"/>
</dbReference>
<dbReference type="PANTHER" id="PTHR24345">
    <property type="entry name" value="SERINE/THREONINE-PROTEIN KINASE PLK"/>
    <property type="match status" value="1"/>
</dbReference>
<dbReference type="InterPro" id="IPR011009">
    <property type="entry name" value="Kinase-like_dom_sf"/>
</dbReference>
<feature type="domain" description="Protein kinase" evidence="6">
    <location>
        <begin position="20"/>
        <end position="303"/>
    </location>
</feature>
<organism evidence="7 8">
    <name type="scientific">Gloeothece verrucosa (strain PCC 7822)</name>
    <name type="common">Cyanothece sp. (strain PCC 7822)</name>
    <dbReference type="NCBI Taxonomy" id="497965"/>
    <lineage>
        <taxon>Bacteria</taxon>
        <taxon>Bacillati</taxon>
        <taxon>Cyanobacteriota</taxon>
        <taxon>Cyanophyceae</taxon>
        <taxon>Oscillatoriophycideae</taxon>
        <taxon>Chroococcales</taxon>
        <taxon>Aphanothecaceae</taxon>
        <taxon>Gloeothece</taxon>
        <taxon>Gloeothece verrucosa</taxon>
    </lineage>
</organism>
<dbReference type="OrthoDB" id="583109at2"/>
<name>E0UJE2_GLOV7</name>
<keyword evidence="5" id="KW-0067">ATP-binding</keyword>
<dbReference type="Proteomes" id="UP000008206">
    <property type="component" value="Chromosome"/>
</dbReference>
<keyword evidence="4 7" id="KW-0418">Kinase</keyword>
<dbReference type="KEGG" id="cyj:Cyan7822_5073"/>
<gene>
    <name evidence="7" type="ordered locus">Cyan7822_5073</name>
</gene>
<evidence type="ECO:0000256" key="2">
    <source>
        <dbReference type="ARBA" id="ARBA00022679"/>
    </source>
</evidence>
<protein>
    <submittedName>
        <fullName evidence="7">Serine/threonine-protein kinase-like domain protein</fullName>
    </submittedName>
</protein>
<dbReference type="GO" id="GO:0004674">
    <property type="term" value="F:protein serine/threonine kinase activity"/>
    <property type="evidence" value="ECO:0007669"/>
    <property type="project" value="UniProtKB-KW"/>
</dbReference>
<evidence type="ECO:0000256" key="1">
    <source>
        <dbReference type="ARBA" id="ARBA00022527"/>
    </source>
</evidence>
<dbReference type="AlphaFoldDB" id="E0UJE2"/>
<dbReference type="GO" id="GO:0005524">
    <property type="term" value="F:ATP binding"/>
    <property type="evidence" value="ECO:0007669"/>
    <property type="project" value="UniProtKB-KW"/>
</dbReference>
<proteinExistence type="predicted"/>
<dbReference type="SUPFAM" id="SSF56112">
    <property type="entry name" value="Protein kinase-like (PK-like)"/>
    <property type="match status" value="1"/>
</dbReference>
<accession>E0UJE2</accession>
<evidence type="ECO:0000259" key="6">
    <source>
        <dbReference type="PROSITE" id="PS50011"/>
    </source>
</evidence>
<evidence type="ECO:0000256" key="4">
    <source>
        <dbReference type="ARBA" id="ARBA00022777"/>
    </source>
</evidence>
<dbReference type="RefSeq" id="WP_013324998.1">
    <property type="nucleotide sequence ID" value="NC_014501.1"/>
</dbReference>
<dbReference type="eggNOG" id="COG4248">
    <property type="taxonomic scope" value="Bacteria"/>
</dbReference>
<keyword evidence="1" id="KW-0723">Serine/threonine-protein kinase</keyword>